<dbReference type="Proteomes" id="UP000177870">
    <property type="component" value="Chromosome"/>
</dbReference>
<dbReference type="InterPro" id="IPR007072">
    <property type="entry name" value="RNMT_CmcI"/>
</dbReference>
<dbReference type="SUPFAM" id="SSF53335">
    <property type="entry name" value="S-adenosyl-L-methionine-dependent methyltransferases"/>
    <property type="match status" value="1"/>
</dbReference>
<protein>
    <submittedName>
        <fullName evidence="1">Cephalosporin hydroxylase</fullName>
    </submittedName>
</protein>
<organism evidence="1 2">
    <name type="scientific">Moorena producens PAL-8-15-08-1</name>
    <dbReference type="NCBI Taxonomy" id="1458985"/>
    <lineage>
        <taxon>Bacteria</taxon>
        <taxon>Bacillati</taxon>
        <taxon>Cyanobacteriota</taxon>
        <taxon>Cyanophyceae</taxon>
        <taxon>Coleofasciculales</taxon>
        <taxon>Coleofasciculaceae</taxon>
        <taxon>Moorena</taxon>
    </lineage>
</organism>
<evidence type="ECO:0000313" key="2">
    <source>
        <dbReference type="Proteomes" id="UP000177870"/>
    </source>
</evidence>
<accession>A0A1D8TST6</accession>
<dbReference type="STRING" id="1458985.BJP34_15580"/>
<dbReference type="GO" id="GO:0008168">
    <property type="term" value="F:methyltransferase activity"/>
    <property type="evidence" value="ECO:0007669"/>
    <property type="project" value="InterPro"/>
</dbReference>
<dbReference type="InterPro" id="IPR029063">
    <property type="entry name" value="SAM-dependent_MTases_sf"/>
</dbReference>
<evidence type="ECO:0000313" key="1">
    <source>
        <dbReference type="EMBL" id="AOX00677.1"/>
    </source>
</evidence>
<reference evidence="2" key="1">
    <citation type="submission" date="2016-10" db="EMBL/GenBank/DDBJ databases">
        <title>Comparative genomics uncovers the prolific and rare metabolic potential of the cyanobacterial genus Moorea.</title>
        <authorList>
            <person name="Leao T."/>
            <person name="Castelao G."/>
            <person name="Korobeynikov A."/>
            <person name="Monroe E.A."/>
            <person name="Podell S."/>
            <person name="Glukhov E."/>
            <person name="Allen E."/>
            <person name="Gerwick W.H."/>
            <person name="Gerwick L."/>
        </authorList>
    </citation>
    <scope>NUCLEOTIDE SEQUENCE [LARGE SCALE GENOMIC DNA]</scope>
    <source>
        <strain evidence="2">PAL-8-15-08-1</strain>
    </source>
</reference>
<dbReference type="GO" id="GO:0008610">
    <property type="term" value="P:lipid biosynthetic process"/>
    <property type="evidence" value="ECO:0007669"/>
    <property type="project" value="InterPro"/>
</dbReference>
<name>A0A1D8TST6_9CYAN</name>
<dbReference type="OrthoDB" id="189417at2"/>
<dbReference type="Pfam" id="PF04989">
    <property type="entry name" value="RMNT_CmcI"/>
    <property type="match status" value="1"/>
</dbReference>
<dbReference type="RefSeq" id="WP_070393130.1">
    <property type="nucleotide sequence ID" value="NZ_CP017599.1"/>
</dbReference>
<dbReference type="EMBL" id="CP017599">
    <property type="protein sequence ID" value="AOX00677.1"/>
    <property type="molecule type" value="Genomic_DNA"/>
</dbReference>
<gene>
    <name evidence="1" type="ORF">BJP34_15580</name>
</gene>
<proteinExistence type="predicted"/>
<dbReference type="KEGG" id="mpro:BJP34_15580"/>
<sequence>MSYQTAIQLAKHKQEPLKTDRFVKISAREYRSDLPEAAWKNLLQNNYLQTWKGIILGKGITEITLYPMLLHELQPKTIIEIGAFNGGSAIWLADLMEMLGIESKIYSMDIDLSLLDEKAKDDQRVQFIQGDSNQIESVFTRELLSTLPHPWFVTEDAHVNSVGILDYFHKNGFESGDYIIIEDTNPFVWKPGWKDEDIYWDETPEDEMQGESIMADLQGWLKNHEDEYLIDSYYLDLFGYNVSKNWNSVLKKV</sequence>
<dbReference type="Gene3D" id="3.40.50.150">
    <property type="entry name" value="Vaccinia Virus protein VP39"/>
    <property type="match status" value="1"/>
</dbReference>
<dbReference type="AlphaFoldDB" id="A0A1D8TST6"/>